<accession>A0A251UEM8</accession>
<dbReference type="Gramene" id="mRNA:HanXRQr2_Chr07g0314341">
    <property type="protein sequence ID" value="mRNA:HanXRQr2_Chr07g0314341"/>
    <property type="gene ID" value="HanXRQr2_Chr07g0314341"/>
</dbReference>
<evidence type="ECO:0000256" key="9">
    <source>
        <dbReference type="PROSITE-ProRule" id="PRU00175"/>
    </source>
</evidence>
<dbReference type="AlphaFoldDB" id="A0A251UEM8"/>
<feature type="transmembrane region" description="Helical" evidence="11">
    <location>
        <begin position="206"/>
        <end position="233"/>
    </location>
</feature>
<dbReference type="PROSITE" id="PS50089">
    <property type="entry name" value="ZF_RING_2"/>
    <property type="match status" value="1"/>
</dbReference>
<evidence type="ECO:0000256" key="4">
    <source>
        <dbReference type="ARBA" id="ARBA00022771"/>
    </source>
</evidence>
<organism evidence="14 15">
    <name type="scientific">Helianthus annuus</name>
    <name type="common">Common sunflower</name>
    <dbReference type="NCBI Taxonomy" id="4232"/>
    <lineage>
        <taxon>Eukaryota</taxon>
        <taxon>Viridiplantae</taxon>
        <taxon>Streptophyta</taxon>
        <taxon>Embryophyta</taxon>
        <taxon>Tracheophyta</taxon>
        <taxon>Spermatophyta</taxon>
        <taxon>Magnoliopsida</taxon>
        <taxon>eudicotyledons</taxon>
        <taxon>Gunneridae</taxon>
        <taxon>Pentapetalae</taxon>
        <taxon>asterids</taxon>
        <taxon>campanulids</taxon>
        <taxon>Asterales</taxon>
        <taxon>Asteraceae</taxon>
        <taxon>Asteroideae</taxon>
        <taxon>Heliantheae alliance</taxon>
        <taxon>Heliantheae</taxon>
        <taxon>Helianthus</taxon>
    </lineage>
</organism>
<evidence type="ECO:0000313" key="14">
    <source>
        <dbReference type="EMBL" id="OTG21493.1"/>
    </source>
</evidence>
<feature type="transmembrane region" description="Helical" evidence="11">
    <location>
        <begin position="254"/>
        <end position="275"/>
    </location>
</feature>
<dbReference type="OMA" id="HHRQPPH"/>
<evidence type="ECO:0000256" key="10">
    <source>
        <dbReference type="SAM" id="MobiDB-lite"/>
    </source>
</evidence>
<evidence type="ECO:0000256" key="5">
    <source>
        <dbReference type="ARBA" id="ARBA00022786"/>
    </source>
</evidence>
<keyword evidence="3" id="KW-0479">Metal-binding</keyword>
<dbReference type="EMBL" id="MNCJ02000322">
    <property type="protein sequence ID" value="KAF5800285.1"/>
    <property type="molecule type" value="Genomic_DNA"/>
</dbReference>
<dbReference type="GO" id="GO:0008270">
    <property type="term" value="F:zinc ion binding"/>
    <property type="evidence" value="ECO:0007669"/>
    <property type="project" value="UniProtKB-KW"/>
</dbReference>
<feature type="region of interest" description="Disordered" evidence="10">
    <location>
        <begin position="91"/>
        <end position="186"/>
    </location>
</feature>
<keyword evidence="7 11" id="KW-1133">Transmembrane helix</keyword>
<keyword evidence="8 11" id="KW-0472">Membrane</keyword>
<evidence type="ECO:0000313" key="15">
    <source>
        <dbReference type="Proteomes" id="UP000215914"/>
    </source>
</evidence>
<evidence type="ECO:0000313" key="13">
    <source>
        <dbReference type="EMBL" id="KAF5800285.1"/>
    </source>
</evidence>
<dbReference type="EMBL" id="CM007896">
    <property type="protein sequence ID" value="OTG21493.1"/>
    <property type="molecule type" value="Genomic_DNA"/>
</dbReference>
<sequence length="485" mass="54082">MLRLMDTTGVSVDSTNSDDHVSNNNQNASNSSSPTSRRSSSPRTTSFSSPSSPPFPIIRFLQAPVTTLIEYSGVFSRPRLNNEYNESESLISNNRIRDRTSSGSGSGSVTDSNRSSSSSDGNGNGNGDGNSEVSIRIMSGGDHEEERGEAETMDRGDGGGEREVSGSGDVSGVNGNDSNGNGHGNVDSAYQQRYDLQQVSRWIEQILPFSLLLLVVFVRQHLQGIFVTLYITAFMYKSNDILRKQTALKGERKLSVLVGYCIVFMVHVIGVYWWYQNDDLCNPLFMVPPKAIPPFWNAIFTIIVNDTMVRQAAMAFKLVLLMYYKNGRGHSFRRQGQMLTLVEYTLLLYRAFLPAPVWYRFFLNKEYGSLFSSLTTGLYLTLKLTSVVEKIGSFYAALKALSRKEVNYGSHATAEQVSEAGDLCAICQEKMQAPILLRCKHIFCEDCVSEWFERERTCPLCRALVRPADIRTFGDGSTSLFFQVF</sequence>
<evidence type="ECO:0000256" key="2">
    <source>
        <dbReference type="ARBA" id="ARBA00022692"/>
    </source>
</evidence>
<dbReference type="InterPro" id="IPR001841">
    <property type="entry name" value="Znf_RING"/>
</dbReference>
<keyword evidence="6" id="KW-0862">Zinc</keyword>
<evidence type="ECO:0000256" key="3">
    <source>
        <dbReference type="ARBA" id="ARBA00022723"/>
    </source>
</evidence>
<feature type="compositionally biased region" description="Low complexity" evidence="10">
    <location>
        <begin position="31"/>
        <end position="50"/>
    </location>
</feature>
<dbReference type="Proteomes" id="UP000215914">
    <property type="component" value="Chromosome 7"/>
</dbReference>
<dbReference type="InterPro" id="IPR013083">
    <property type="entry name" value="Znf_RING/FYVE/PHD"/>
</dbReference>
<comment type="subcellular location">
    <subcellularLocation>
        <location evidence="1">Membrane</location>
        <topology evidence="1">Multi-pass membrane protein</topology>
    </subcellularLocation>
</comment>
<dbReference type="Pfam" id="PF13639">
    <property type="entry name" value="zf-RING_2"/>
    <property type="match status" value="1"/>
</dbReference>
<evidence type="ECO:0000256" key="1">
    <source>
        <dbReference type="ARBA" id="ARBA00004141"/>
    </source>
</evidence>
<dbReference type="GO" id="GO:1904294">
    <property type="term" value="P:positive regulation of ERAD pathway"/>
    <property type="evidence" value="ECO:0007669"/>
    <property type="project" value="InterPro"/>
</dbReference>
<dbReference type="OrthoDB" id="9049620at2759"/>
<name>A0A251UEM8_HELAN</name>
<keyword evidence="15" id="KW-1185">Reference proteome</keyword>
<evidence type="ECO:0000256" key="11">
    <source>
        <dbReference type="SAM" id="Phobius"/>
    </source>
</evidence>
<evidence type="ECO:0000256" key="6">
    <source>
        <dbReference type="ARBA" id="ARBA00022833"/>
    </source>
</evidence>
<dbReference type="PROSITE" id="PS00518">
    <property type="entry name" value="ZF_RING_1"/>
    <property type="match status" value="1"/>
</dbReference>
<proteinExistence type="predicted"/>
<evidence type="ECO:0000256" key="8">
    <source>
        <dbReference type="ARBA" id="ARBA00023136"/>
    </source>
</evidence>
<dbReference type="InterPro" id="IPR044235">
    <property type="entry name" value="RNFT1/2"/>
</dbReference>
<protein>
    <submittedName>
        <fullName evidence="14">Putative zinc finger, RING/FYVE/PHD-type</fullName>
    </submittedName>
    <submittedName>
        <fullName evidence="13">Transcription factor C2H2 family</fullName>
    </submittedName>
</protein>
<dbReference type="PANTHER" id="PTHR15860:SF21">
    <property type="entry name" value="ZINC FINGER, RING_FYVE_PHD-TYPE-RELATED"/>
    <property type="match status" value="1"/>
</dbReference>
<dbReference type="CDD" id="cd16532">
    <property type="entry name" value="RING-HC_RNFT1-like"/>
    <property type="match status" value="1"/>
</dbReference>
<reference evidence="13" key="3">
    <citation type="submission" date="2020-06" db="EMBL/GenBank/DDBJ databases">
        <title>Helianthus annuus Genome sequencing and assembly Release 2.</title>
        <authorList>
            <person name="Gouzy J."/>
            <person name="Langlade N."/>
            <person name="Munos S."/>
        </authorList>
    </citation>
    <scope>NUCLEOTIDE SEQUENCE</scope>
    <source>
        <tissue evidence="13">Leaves</tissue>
    </source>
</reference>
<dbReference type="GO" id="GO:0016020">
    <property type="term" value="C:membrane"/>
    <property type="evidence" value="ECO:0007669"/>
    <property type="project" value="UniProtKB-SubCell"/>
</dbReference>
<feature type="domain" description="RING-type" evidence="12">
    <location>
        <begin position="424"/>
        <end position="462"/>
    </location>
</feature>
<keyword evidence="4 9" id="KW-0863">Zinc-finger</keyword>
<gene>
    <name evidence="14" type="ORF">HannXRQ_Chr07g0204781</name>
    <name evidence="13" type="ORF">HanXRQr2_Chr07g0314341</name>
</gene>
<feature type="compositionally biased region" description="Low complexity" evidence="10">
    <location>
        <begin position="101"/>
        <end position="121"/>
    </location>
</feature>
<feature type="region of interest" description="Disordered" evidence="10">
    <location>
        <begin position="1"/>
        <end position="55"/>
    </location>
</feature>
<reference evidence="14" key="2">
    <citation type="submission" date="2017-02" db="EMBL/GenBank/DDBJ databases">
        <title>Sunflower complete genome.</title>
        <authorList>
            <person name="Langlade N."/>
            <person name="Munos S."/>
        </authorList>
    </citation>
    <scope>NUCLEOTIDE SEQUENCE [LARGE SCALE GENOMIC DNA]</scope>
    <source>
        <tissue evidence="14">Leaves</tissue>
    </source>
</reference>
<dbReference type="Gene3D" id="3.30.40.10">
    <property type="entry name" value="Zinc/RING finger domain, C3HC4 (zinc finger)"/>
    <property type="match status" value="1"/>
</dbReference>
<dbReference type="PANTHER" id="PTHR15860">
    <property type="entry name" value="UNCHARACTERIZED RING FINGER-CONTAINING PROTEIN"/>
    <property type="match status" value="1"/>
</dbReference>
<dbReference type="SMART" id="SM00184">
    <property type="entry name" value="RING"/>
    <property type="match status" value="1"/>
</dbReference>
<feature type="compositionally biased region" description="Low complexity" evidence="10">
    <location>
        <begin position="165"/>
        <end position="186"/>
    </location>
</feature>
<dbReference type="InterPro" id="IPR017907">
    <property type="entry name" value="Znf_RING_CS"/>
</dbReference>
<keyword evidence="2 11" id="KW-0812">Transmembrane</keyword>
<dbReference type="SUPFAM" id="SSF57850">
    <property type="entry name" value="RING/U-box"/>
    <property type="match status" value="1"/>
</dbReference>
<reference evidence="13 15" key="1">
    <citation type="journal article" date="2017" name="Nature">
        <title>The sunflower genome provides insights into oil metabolism, flowering and Asterid evolution.</title>
        <authorList>
            <person name="Badouin H."/>
            <person name="Gouzy J."/>
            <person name="Grassa C.J."/>
            <person name="Murat F."/>
            <person name="Staton S.E."/>
            <person name="Cottret L."/>
            <person name="Lelandais-Briere C."/>
            <person name="Owens G.L."/>
            <person name="Carrere S."/>
            <person name="Mayjonade B."/>
            <person name="Legrand L."/>
            <person name="Gill N."/>
            <person name="Kane N.C."/>
            <person name="Bowers J.E."/>
            <person name="Hubner S."/>
            <person name="Bellec A."/>
            <person name="Berard A."/>
            <person name="Berges H."/>
            <person name="Blanchet N."/>
            <person name="Boniface M.C."/>
            <person name="Brunel D."/>
            <person name="Catrice O."/>
            <person name="Chaidir N."/>
            <person name="Claudel C."/>
            <person name="Donnadieu C."/>
            <person name="Faraut T."/>
            <person name="Fievet G."/>
            <person name="Helmstetter N."/>
            <person name="King M."/>
            <person name="Knapp S.J."/>
            <person name="Lai Z."/>
            <person name="Le Paslier M.C."/>
            <person name="Lippi Y."/>
            <person name="Lorenzon L."/>
            <person name="Mandel J.R."/>
            <person name="Marage G."/>
            <person name="Marchand G."/>
            <person name="Marquand E."/>
            <person name="Bret-Mestries E."/>
            <person name="Morien E."/>
            <person name="Nambeesan S."/>
            <person name="Nguyen T."/>
            <person name="Pegot-Espagnet P."/>
            <person name="Pouilly N."/>
            <person name="Raftis F."/>
            <person name="Sallet E."/>
            <person name="Schiex T."/>
            <person name="Thomas J."/>
            <person name="Vandecasteele C."/>
            <person name="Vares D."/>
            <person name="Vear F."/>
            <person name="Vautrin S."/>
            <person name="Crespi M."/>
            <person name="Mangin B."/>
            <person name="Burke J.M."/>
            <person name="Salse J."/>
            <person name="Munos S."/>
            <person name="Vincourt P."/>
            <person name="Rieseberg L.H."/>
            <person name="Langlade N.B."/>
        </authorList>
    </citation>
    <scope>NUCLEOTIDE SEQUENCE [LARGE SCALE GENOMIC DNA]</scope>
    <source>
        <strain evidence="15">cv. SF193</strain>
        <tissue evidence="13">Leaves</tissue>
    </source>
</reference>
<evidence type="ECO:0000256" key="7">
    <source>
        <dbReference type="ARBA" id="ARBA00022989"/>
    </source>
</evidence>
<keyword evidence="5" id="KW-0833">Ubl conjugation pathway</keyword>
<evidence type="ECO:0000259" key="12">
    <source>
        <dbReference type="PROSITE" id="PS50089"/>
    </source>
</evidence>
<dbReference type="GO" id="GO:0061630">
    <property type="term" value="F:ubiquitin protein ligase activity"/>
    <property type="evidence" value="ECO:0000318"/>
    <property type="project" value="GO_Central"/>
</dbReference>
<feature type="compositionally biased region" description="Basic and acidic residues" evidence="10">
    <location>
        <begin position="141"/>
        <end position="164"/>
    </location>
</feature>
<dbReference type="FunCoup" id="A0A251UEM8">
    <property type="interactions" value="3778"/>
</dbReference>
<dbReference type="InParanoid" id="A0A251UEM8"/>